<evidence type="ECO:0000313" key="2">
    <source>
        <dbReference type="Proteomes" id="UP000539642"/>
    </source>
</evidence>
<proteinExistence type="predicted"/>
<dbReference type="AlphaFoldDB" id="A0A840UR77"/>
<gene>
    <name evidence="1" type="ORF">HNQ81_000863</name>
</gene>
<sequence>MREQEGEEKKWRWGRREWLEKKGKGPDRMDVRALWGKDSAATYSP</sequence>
<dbReference type="EMBL" id="JACHEO010000002">
    <property type="protein sequence ID" value="MBB5347153.1"/>
    <property type="molecule type" value="Genomic_DNA"/>
</dbReference>
<accession>A0A840UR77</accession>
<dbReference type="Proteomes" id="UP000539642">
    <property type="component" value="Unassembled WGS sequence"/>
</dbReference>
<evidence type="ECO:0000313" key="1">
    <source>
        <dbReference type="EMBL" id="MBB5347153.1"/>
    </source>
</evidence>
<protein>
    <submittedName>
        <fullName evidence="1">Uncharacterized protein</fullName>
    </submittedName>
</protein>
<feature type="non-terminal residue" evidence="1">
    <location>
        <position position="45"/>
    </location>
</feature>
<organism evidence="1 2">
    <name type="scientific">Desulfoprunum benzoelyticum</name>
    <dbReference type="NCBI Taxonomy" id="1506996"/>
    <lineage>
        <taxon>Bacteria</taxon>
        <taxon>Pseudomonadati</taxon>
        <taxon>Thermodesulfobacteriota</taxon>
        <taxon>Desulfobulbia</taxon>
        <taxon>Desulfobulbales</taxon>
        <taxon>Desulfobulbaceae</taxon>
        <taxon>Desulfoprunum</taxon>
    </lineage>
</organism>
<keyword evidence="2" id="KW-1185">Reference proteome</keyword>
<comment type="caution">
    <text evidence="1">The sequence shown here is derived from an EMBL/GenBank/DDBJ whole genome shotgun (WGS) entry which is preliminary data.</text>
</comment>
<name>A0A840UR77_9BACT</name>
<reference evidence="1 2" key="1">
    <citation type="submission" date="2020-08" db="EMBL/GenBank/DDBJ databases">
        <title>Genomic Encyclopedia of Type Strains, Phase IV (KMG-IV): sequencing the most valuable type-strain genomes for metagenomic binning, comparative biology and taxonomic classification.</title>
        <authorList>
            <person name="Goeker M."/>
        </authorList>
    </citation>
    <scope>NUCLEOTIDE SEQUENCE [LARGE SCALE GENOMIC DNA]</scope>
    <source>
        <strain evidence="1 2">DSM 28570</strain>
    </source>
</reference>